<gene>
    <name evidence="2" type="ordered locus">CPE1111</name>
</gene>
<organism evidence="2 3">
    <name type="scientific">Clostridium perfringens (strain 13 / Type A)</name>
    <dbReference type="NCBI Taxonomy" id="195102"/>
    <lineage>
        <taxon>Bacteria</taxon>
        <taxon>Bacillati</taxon>
        <taxon>Bacillota</taxon>
        <taxon>Clostridia</taxon>
        <taxon>Eubacteriales</taxon>
        <taxon>Clostridiaceae</taxon>
        <taxon>Clostridium</taxon>
    </lineage>
</organism>
<feature type="transmembrane region" description="Helical" evidence="1">
    <location>
        <begin position="28"/>
        <end position="51"/>
    </location>
</feature>
<dbReference type="HOGENOM" id="CLU_3078468_0_0_9"/>
<keyword evidence="1" id="KW-1133">Transmembrane helix</keyword>
<proteinExistence type="predicted"/>
<evidence type="ECO:0000313" key="2">
    <source>
        <dbReference type="EMBL" id="BAB80817.1"/>
    </source>
</evidence>
<dbReference type="AlphaFoldDB" id="Q8XLD1"/>
<dbReference type="KEGG" id="cpe:CPE1111"/>
<dbReference type="Proteomes" id="UP000000818">
    <property type="component" value="Chromosome"/>
</dbReference>
<reference evidence="2 3" key="1">
    <citation type="journal article" date="2002" name="Proc. Natl. Acad. Sci. U.S.A.">
        <title>Complete genome sequence of Clostridium perfringens, an anaerobic flesh-eater.</title>
        <authorList>
            <person name="Shimizu T."/>
            <person name="Ohtani K."/>
            <person name="Hirakawa H."/>
            <person name="Ohshima K."/>
            <person name="Yamashita A."/>
            <person name="Shiba T."/>
            <person name="Ogasawara N."/>
            <person name="Hattori M."/>
            <person name="Kuhara S."/>
            <person name="Hayashi H."/>
        </authorList>
    </citation>
    <scope>NUCLEOTIDE SEQUENCE [LARGE SCALE GENOMIC DNA]</scope>
    <source>
        <strain evidence="3">13 / Type A</strain>
    </source>
</reference>
<keyword evidence="1" id="KW-0472">Membrane</keyword>
<protein>
    <submittedName>
        <fullName evidence="2">Uncharacterized protein</fullName>
    </submittedName>
</protein>
<sequence length="52" mass="5954">MIIDYVYLLIFALFILTIYKVAKIENKWGLILYIGTIIICLIKIITGVCSIC</sequence>
<dbReference type="EMBL" id="BA000016">
    <property type="protein sequence ID" value="BAB80817.1"/>
    <property type="molecule type" value="Genomic_DNA"/>
</dbReference>
<dbReference type="SMR" id="Q8XLD1"/>
<evidence type="ECO:0000256" key="1">
    <source>
        <dbReference type="SAM" id="Phobius"/>
    </source>
</evidence>
<feature type="transmembrane region" description="Helical" evidence="1">
    <location>
        <begin position="5"/>
        <end position="22"/>
    </location>
</feature>
<dbReference type="STRING" id="195102.gene:10490374"/>
<evidence type="ECO:0000313" key="3">
    <source>
        <dbReference type="Proteomes" id="UP000000818"/>
    </source>
</evidence>
<keyword evidence="1" id="KW-0812">Transmembrane</keyword>
<accession>Q8XLD1</accession>
<name>Q8XLD1_CLOPE</name>